<sequence>MLHFLDGHVLLTLFIVITVGTAFGAIPFGPLRFGAAGALFMGLAIGPFVDVPAESLALFQELGLGLFVYMLGLEAGETFFRDMREQLGMMFASLIAVTLAAVTAIVGSGLLGIAREVALGVFAGALTSTPSLSLAQEQTGSDSPAVGYSLSYPTGVILAILLVAFTIGSNWRASRDQENPDEKILRLVRISVTKEPDWSALDEQWADQFRLCTIRRGGRTKVATDPTTIERGDTVVMLTTKASLPHLIAVLGRRLGPVSTQQGGNLTVQHYRVSNKDIAGNTIANLPLYDKHRAQVVRIRRGDETLLPTDESTLEAGDIVEMVMPTSRAEDVRNYLGDSIQDFSELDWIAAAGGLVVGFLLALIEVPLPGGSSFTLGAAAGPLLAGILLGSLGRTGRTAWQLPRTANYTLRQFGLMLFLAAVGTASGPAFAQTAFSMDGLRAIALAAAVCLMGAGSFLLMAWAMGQSSTRANGGMSGLLGQPAVLQYALQNASDSRIMSGYTATFAIALVYKIVIIPVMLVV</sequence>
<evidence type="ECO:0000256" key="6">
    <source>
        <dbReference type="ARBA" id="ARBA00022989"/>
    </source>
</evidence>
<dbReference type="PANTHER" id="PTHR30445:SF3">
    <property type="entry name" value="TRANSPORT PROTEIN YIDE-RELATED"/>
    <property type="match status" value="1"/>
</dbReference>
<feature type="transmembrane region" description="Helical" evidence="8">
    <location>
        <begin position="500"/>
        <end position="520"/>
    </location>
</feature>
<dbReference type="STRING" id="1544413.Clow_01578"/>
<evidence type="ECO:0000256" key="4">
    <source>
        <dbReference type="ARBA" id="ARBA00022475"/>
    </source>
</evidence>
<feature type="transmembrane region" description="Helical" evidence="8">
    <location>
        <begin position="33"/>
        <end position="49"/>
    </location>
</feature>
<dbReference type="NCBIfam" id="TIGR01625">
    <property type="entry name" value="YidE_YbjL_dupl"/>
    <property type="match status" value="2"/>
</dbReference>
<feature type="transmembrane region" description="Helical" evidence="8">
    <location>
        <begin position="348"/>
        <end position="368"/>
    </location>
</feature>
<protein>
    <submittedName>
        <fullName evidence="10">Putative transport protein YidE</fullName>
    </submittedName>
</protein>
<dbReference type="Pfam" id="PF02080">
    <property type="entry name" value="TrkA_C"/>
    <property type="match status" value="1"/>
</dbReference>
<dbReference type="GO" id="GO:0005886">
    <property type="term" value="C:plasma membrane"/>
    <property type="evidence" value="ECO:0007669"/>
    <property type="project" value="UniProtKB-SubCell"/>
</dbReference>
<feature type="transmembrane region" description="Helical" evidence="8">
    <location>
        <begin position="6"/>
        <end position="26"/>
    </location>
</feature>
<evidence type="ECO:0000256" key="8">
    <source>
        <dbReference type="SAM" id="Phobius"/>
    </source>
</evidence>
<keyword evidence="3" id="KW-0813">Transport</keyword>
<accession>A0A0Q0YHW1</accession>
<keyword evidence="5 8" id="KW-0812">Transmembrane</keyword>
<feature type="transmembrane region" description="Helical" evidence="8">
    <location>
        <begin position="374"/>
        <end position="392"/>
    </location>
</feature>
<dbReference type="AlphaFoldDB" id="A0A0Q0YHW1"/>
<feature type="transmembrane region" description="Helical" evidence="8">
    <location>
        <begin position="413"/>
        <end position="431"/>
    </location>
</feature>
<dbReference type="GO" id="GO:0006813">
    <property type="term" value="P:potassium ion transport"/>
    <property type="evidence" value="ECO:0007669"/>
    <property type="project" value="InterPro"/>
</dbReference>
<feature type="transmembrane region" description="Helical" evidence="8">
    <location>
        <begin position="87"/>
        <end position="114"/>
    </location>
</feature>
<dbReference type="EMBL" id="LKEV01000004">
    <property type="protein sequence ID" value="KQB86224.1"/>
    <property type="molecule type" value="Genomic_DNA"/>
</dbReference>
<keyword evidence="4" id="KW-1003">Cell membrane</keyword>
<keyword evidence="6 8" id="KW-1133">Transmembrane helix</keyword>
<dbReference type="InterPro" id="IPR006037">
    <property type="entry name" value="RCK_C"/>
</dbReference>
<dbReference type="PROSITE" id="PS51202">
    <property type="entry name" value="RCK_C"/>
    <property type="match status" value="1"/>
</dbReference>
<dbReference type="PANTHER" id="PTHR30445">
    <property type="entry name" value="K(+)_H(+) ANTIPORTER SUBUNIT KHTT"/>
    <property type="match status" value="1"/>
</dbReference>
<evidence type="ECO:0000256" key="3">
    <source>
        <dbReference type="ARBA" id="ARBA00022448"/>
    </source>
</evidence>
<dbReference type="PATRIC" id="fig|1544413.3.peg.1580"/>
<reference evidence="10 11" key="1">
    <citation type="submission" date="2015-10" db="EMBL/GenBank/DDBJ databases">
        <title>Corynebacteirum lowii and Corynebacterium oculi species nova, derived from human clinical disease and and emended description of Corynebacterium mastiditis.</title>
        <authorList>
            <person name="Bernard K."/>
            <person name="Pacheco A.L."/>
            <person name="Mcdougall C."/>
            <person name="Burtx T."/>
            <person name="Weibe D."/>
            <person name="Tyler S."/>
            <person name="Olson A.B."/>
            <person name="Cnockaert M."/>
            <person name="Eguchi H."/>
            <person name="Kuwahara T."/>
            <person name="Nakayama-Imaohji H."/>
            <person name="Boudewijins M."/>
            <person name="Van Hoecke F."/>
            <person name="Bernier A.-M."/>
            <person name="Vandamme P."/>
        </authorList>
    </citation>
    <scope>NUCLEOTIDE SEQUENCE [LARGE SCALE GENOMIC DNA]</scope>
    <source>
        <strain evidence="10 11">NML 130206</strain>
    </source>
</reference>
<dbReference type="Proteomes" id="UP000050488">
    <property type="component" value="Unassembled WGS sequence"/>
</dbReference>
<evidence type="ECO:0000313" key="10">
    <source>
        <dbReference type="EMBL" id="KQB86224.1"/>
    </source>
</evidence>
<dbReference type="Gene3D" id="3.30.70.1450">
    <property type="entry name" value="Regulator of K+ conductance, C-terminal domain"/>
    <property type="match status" value="1"/>
</dbReference>
<dbReference type="RefSeq" id="WP_055178190.1">
    <property type="nucleotide sequence ID" value="NZ_JAUSQY010000001.1"/>
</dbReference>
<comment type="similarity">
    <text evidence="2">Belongs to the AAE transporter (TC 2.A.81) family.</text>
</comment>
<dbReference type="InterPro" id="IPR006512">
    <property type="entry name" value="YidE_YbjL"/>
</dbReference>
<evidence type="ECO:0000259" key="9">
    <source>
        <dbReference type="PROSITE" id="PS51202"/>
    </source>
</evidence>
<comment type="caution">
    <text evidence="10">The sequence shown here is derived from an EMBL/GenBank/DDBJ whole genome shotgun (WGS) entry which is preliminary data.</text>
</comment>
<evidence type="ECO:0000256" key="1">
    <source>
        <dbReference type="ARBA" id="ARBA00004651"/>
    </source>
</evidence>
<evidence type="ECO:0000256" key="5">
    <source>
        <dbReference type="ARBA" id="ARBA00022692"/>
    </source>
</evidence>
<name>A0A0Q0YHW1_9CORY</name>
<dbReference type="Pfam" id="PF06826">
    <property type="entry name" value="Asp-Al_Ex"/>
    <property type="match status" value="2"/>
</dbReference>
<organism evidence="10 11">
    <name type="scientific">Corynebacterium lowii</name>
    <dbReference type="NCBI Taxonomy" id="1544413"/>
    <lineage>
        <taxon>Bacteria</taxon>
        <taxon>Bacillati</taxon>
        <taxon>Actinomycetota</taxon>
        <taxon>Actinomycetes</taxon>
        <taxon>Mycobacteriales</taxon>
        <taxon>Corynebacteriaceae</taxon>
        <taxon>Corynebacterium</taxon>
    </lineage>
</organism>
<dbReference type="OrthoDB" id="9155749at2"/>
<gene>
    <name evidence="10" type="primary">yidE</name>
    <name evidence="10" type="ORF">Clow_01578</name>
</gene>
<evidence type="ECO:0000313" key="11">
    <source>
        <dbReference type="Proteomes" id="UP000050488"/>
    </source>
</evidence>
<feature type="transmembrane region" description="Helical" evidence="8">
    <location>
        <begin position="150"/>
        <end position="168"/>
    </location>
</feature>
<keyword evidence="11" id="KW-1185">Reference proteome</keyword>
<dbReference type="InterPro" id="IPR050144">
    <property type="entry name" value="AAE_transporter"/>
</dbReference>
<dbReference type="GO" id="GO:0008324">
    <property type="term" value="F:monoatomic cation transmembrane transporter activity"/>
    <property type="evidence" value="ECO:0007669"/>
    <property type="project" value="InterPro"/>
</dbReference>
<dbReference type="SUPFAM" id="SSF116726">
    <property type="entry name" value="TrkA C-terminal domain-like"/>
    <property type="match status" value="1"/>
</dbReference>
<feature type="transmembrane region" description="Helical" evidence="8">
    <location>
        <begin position="55"/>
        <end position="75"/>
    </location>
</feature>
<feature type="domain" description="RCK C-terminal" evidence="9">
    <location>
        <begin position="256"/>
        <end position="338"/>
    </location>
</feature>
<keyword evidence="7 8" id="KW-0472">Membrane</keyword>
<comment type="subcellular location">
    <subcellularLocation>
        <location evidence="1">Cell membrane</location>
        <topology evidence="1">Multi-pass membrane protein</topology>
    </subcellularLocation>
</comment>
<evidence type="ECO:0000256" key="2">
    <source>
        <dbReference type="ARBA" id="ARBA00009854"/>
    </source>
</evidence>
<evidence type="ECO:0000256" key="7">
    <source>
        <dbReference type="ARBA" id="ARBA00023136"/>
    </source>
</evidence>
<dbReference type="InterPro" id="IPR036721">
    <property type="entry name" value="RCK_C_sf"/>
</dbReference>
<proteinExistence type="inferred from homology"/>
<feature type="transmembrane region" description="Helical" evidence="8">
    <location>
        <begin position="443"/>
        <end position="465"/>
    </location>
</feature>